<proteinExistence type="inferred from homology"/>
<dbReference type="PANTHER" id="PTHR31642:SF310">
    <property type="entry name" value="FATTY ALCOHOL:CAFFEOYL-COA ACYLTRANSFERASE"/>
    <property type="match status" value="1"/>
</dbReference>
<comment type="similarity">
    <text evidence="1">Belongs to the plant acyltransferase family.</text>
</comment>
<evidence type="ECO:0000313" key="4">
    <source>
        <dbReference type="EMBL" id="CAD7701156.1"/>
    </source>
</evidence>
<dbReference type="EMBL" id="CAJHUC010001448">
    <property type="protein sequence ID" value="CAD7701156.1"/>
    <property type="molecule type" value="Genomic_DNA"/>
</dbReference>
<keyword evidence="5" id="KW-1185">Reference proteome</keyword>
<sequence>MAPPRNAGSLAGSDDFHVAECRVITIPEGAEPADCPVTPLSPLEHVGLPSLVTCVLSFPDTLSVDRMKRAVERLLATFPVLAGRIAQLPAGRSGSASCFPLGIACNNAGVLFRHLRCRRRYYDLCDQDATSGTYSLASPAPEPPYIGVSDVEGLASGQEPLLRVALVHFVDRGSLLSVGMTLGVVDSFNFGRTLRALMAAYRGEPPGAVGRALGLDRATGLRDLLGSSQDDQGGQDGKDSQDGLESPDSVGLRRWGSDFDAGSESVLPLVGSTGEGEERGEFVSWERAWSGLGRSGSGDCRPRRSLQELTTRRRGPAGPAGRSLLHPWWDEAPERSRRVSRAVGRWRRAWIRKMRVAKHCLRIPPEDVDRLRAAAMDGCKRFVSEADALSGLVWLLATSVRKLPTFLADEERFVNVSVRLGGPAAGRYGNATAWIGVRPLRPRVRHANHVPPAALSFHARMAALDDRELNGALGWASYSVRRGTLEFHSRSHSIAPKMASSLGAVGHHSGQEYQSYLAAAFYDCDVHVVHVEGLVMGRELGCGGCSPGGAFFGARNLPPWTAFVTRDEAGGADVLLACSKGEWESVRGHSILRRTLPGCECL</sequence>
<dbReference type="PANTHER" id="PTHR31642">
    <property type="entry name" value="TRICHOTHECENE 3-O-ACETYLTRANSFERASE"/>
    <property type="match status" value="1"/>
</dbReference>
<dbReference type="GO" id="GO:0016747">
    <property type="term" value="F:acyltransferase activity, transferring groups other than amino-acyl groups"/>
    <property type="evidence" value="ECO:0007669"/>
    <property type="project" value="TreeGrafter"/>
</dbReference>
<dbReference type="AlphaFoldDB" id="A0A8S1J114"/>
<dbReference type="Gene3D" id="3.30.559.10">
    <property type="entry name" value="Chloramphenicol acetyltransferase-like domain"/>
    <property type="match status" value="2"/>
</dbReference>
<feature type="region of interest" description="Disordered" evidence="3">
    <location>
        <begin position="223"/>
        <end position="249"/>
    </location>
</feature>
<name>A0A8S1J114_9CHLO</name>
<dbReference type="Proteomes" id="UP000708148">
    <property type="component" value="Unassembled WGS sequence"/>
</dbReference>
<dbReference type="InterPro" id="IPR050317">
    <property type="entry name" value="Plant_Fungal_Acyltransferase"/>
</dbReference>
<protein>
    <submittedName>
        <fullName evidence="4">Uncharacterized protein</fullName>
    </submittedName>
</protein>
<evidence type="ECO:0000256" key="1">
    <source>
        <dbReference type="ARBA" id="ARBA00009861"/>
    </source>
</evidence>
<gene>
    <name evidence="4" type="ORF">OSTQU699_LOCUS6515</name>
</gene>
<accession>A0A8S1J114</accession>
<feature type="compositionally biased region" description="Low complexity" evidence="3">
    <location>
        <begin position="223"/>
        <end position="232"/>
    </location>
</feature>
<organism evidence="4 5">
    <name type="scientific">Ostreobium quekettii</name>
    <dbReference type="NCBI Taxonomy" id="121088"/>
    <lineage>
        <taxon>Eukaryota</taxon>
        <taxon>Viridiplantae</taxon>
        <taxon>Chlorophyta</taxon>
        <taxon>core chlorophytes</taxon>
        <taxon>Ulvophyceae</taxon>
        <taxon>TCBD clade</taxon>
        <taxon>Bryopsidales</taxon>
        <taxon>Ostreobineae</taxon>
        <taxon>Ostreobiaceae</taxon>
        <taxon>Ostreobium</taxon>
    </lineage>
</organism>
<evidence type="ECO:0000313" key="5">
    <source>
        <dbReference type="Proteomes" id="UP000708148"/>
    </source>
</evidence>
<evidence type="ECO:0000256" key="3">
    <source>
        <dbReference type="SAM" id="MobiDB-lite"/>
    </source>
</evidence>
<comment type="caution">
    <text evidence="4">The sequence shown here is derived from an EMBL/GenBank/DDBJ whole genome shotgun (WGS) entry which is preliminary data.</text>
</comment>
<dbReference type="InterPro" id="IPR023213">
    <property type="entry name" value="CAT-like_dom_sf"/>
</dbReference>
<evidence type="ECO:0000256" key="2">
    <source>
        <dbReference type="ARBA" id="ARBA00022679"/>
    </source>
</evidence>
<dbReference type="SUPFAM" id="SSF52777">
    <property type="entry name" value="CoA-dependent acyltransferases"/>
    <property type="match status" value="1"/>
</dbReference>
<keyword evidence="2" id="KW-0808">Transferase</keyword>
<reference evidence="4" key="1">
    <citation type="submission" date="2020-12" db="EMBL/GenBank/DDBJ databases">
        <authorList>
            <person name="Iha C."/>
        </authorList>
    </citation>
    <scope>NUCLEOTIDE SEQUENCE</scope>
</reference>